<evidence type="ECO:0000259" key="1">
    <source>
        <dbReference type="Pfam" id="PF01243"/>
    </source>
</evidence>
<dbReference type="Pfam" id="PF01243">
    <property type="entry name" value="PNPOx_N"/>
    <property type="match status" value="1"/>
</dbReference>
<dbReference type="InterPro" id="IPR011576">
    <property type="entry name" value="Pyridox_Oxase_N"/>
</dbReference>
<gene>
    <name evidence="2" type="ORF">A6F49_03880</name>
</gene>
<name>A0A1B7M2Z8_9MICC</name>
<evidence type="ECO:0000313" key="3">
    <source>
        <dbReference type="Proteomes" id="UP000078292"/>
    </source>
</evidence>
<dbReference type="PANTHER" id="PTHR40660">
    <property type="entry name" value="5'-PHOSPHATE OXIDASE PUTATIVE DOMAIN-CONTAINING PROTEIN-RELATED"/>
    <property type="match status" value="1"/>
</dbReference>
<dbReference type="InterPro" id="IPR012349">
    <property type="entry name" value="Split_barrel_FMN-bd"/>
</dbReference>
<dbReference type="Proteomes" id="UP000078292">
    <property type="component" value="Unassembled WGS sequence"/>
</dbReference>
<dbReference type="STRING" id="1837282.A6F49_03880"/>
<evidence type="ECO:0000313" key="2">
    <source>
        <dbReference type="EMBL" id="OAV62948.1"/>
    </source>
</evidence>
<sequence>MHRACEGAWLEAIGIFQQVRSGDHQRAMKLLVTSADPPAVMQNLLRLLVVFLRGEDSRKLERFLDASFRAGPPTQGPSFTQGPTVDYDQLNAKLQGVIDLSAPMQQMLSTHLPLLTTVTPHGRADISPRPSLRVLDDHTLIYHEQLRSQHLVNIHNGSQAVVSVINPETATGYSFVGTPEVHQHGDVLDAAVAFAAKHGLLRPSATLLVPITAVHDIISGAPIP</sequence>
<proteinExistence type="predicted"/>
<reference evidence="2 3" key="1">
    <citation type="submission" date="2016-04" db="EMBL/GenBank/DDBJ databases">
        <title>First whole genome shotgun sequence of the bacterium Enteractinococcus sp. strain UASWS1574.</title>
        <authorList>
            <person name="Crovadore J."/>
            <person name="Chablais R."/>
            <person name="Lefort F."/>
        </authorList>
    </citation>
    <scope>NUCLEOTIDE SEQUENCE [LARGE SCALE GENOMIC DNA]</scope>
    <source>
        <strain evidence="2 3">UASWS1574</strain>
    </source>
</reference>
<dbReference type="EMBL" id="LXEY01000006">
    <property type="protein sequence ID" value="OAV62948.1"/>
    <property type="molecule type" value="Genomic_DNA"/>
</dbReference>
<dbReference type="SUPFAM" id="SSF50475">
    <property type="entry name" value="FMN-binding split barrel"/>
    <property type="match status" value="1"/>
</dbReference>
<dbReference type="PANTHER" id="PTHR40660:SF1">
    <property type="entry name" value="5'-PHOSPHATE OXIDASE PUTATIVE DOMAIN-CONTAINING PROTEIN-RELATED"/>
    <property type="match status" value="1"/>
</dbReference>
<accession>A0A1B7M2Z8</accession>
<dbReference type="AlphaFoldDB" id="A0A1B7M2Z8"/>
<feature type="domain" description="Pyridoxamine 5'-phosphate oxidase N-terminal" evidence="1">
    <location>
        <begin position="114"/>
        <end position="191"/>
    </location>
</feature>
<comment type="caution">
    <text evidence="2">The sequence shown here is derived from an EMBL/GenBank/DDBJ whole genome shotgun (WGS) entry which is preliminary data.</text>
</comment>
<protein>
    <recommendedName>
        <fullName evidence="1">Pyridoxamine 5'-phosphate oxidase N-terminal domain-containing protein</fullName>
    </recommendedName>
</protein>
<keyword evidence="3" id="KW-1185">Reference proteome</keyword>
<organism evidence="2 3">
    <name type="scientific">Enteractinococcus helveticum</name>
    <dbReference type="NCBI Taxonomy" id="1837282"/>
    <lineage>
        <taxon>Bacteria</taxon>
        <taxon>Bacillati</taxon>
        <taxon>Actinomycetota</taxon>
        <taxon>Actinomycetes</taxon>
        <taxon>Micrococcales</taxon>
        <taxon>Micrococcaceae</taxon>
    </lineage>
</organism>
<dbReference type="Gene3D" id="2.30.110.10">
    <property type="entry name" value="Electron Transport, Fmn-binding Protein, Chain A"/>
    <property type="match status" value="1"/>
</dbReference>